<keyword evidence="3" id="KW-1185">Reference proteome</keyword>
<reference evidence="2 3" key="1">
    <citation type="journal article" date="2023" name="Microorganisms">
        <title>Thiorhodovibrio frisius and Trv. litoralis spp. nov., Two Novel Members from a Clade of Fastidious Purple Sulfur Bacteria That Exhibit Unique Red-Shifted Light-Harvesting Capabilities.</title>
        <authorList>
            <person name="Methner A."/>
            <person name="Kuzyk S.B."/>
            <person name="Petersen J."/>
            <person name="Bauer S."/>
            <person name="Brinkmann H."/>
            <person name="Sichau K."/>
            <person name="Wanner G."/>
            <person name="Wolf J."/>
            <person name="Neumann-Schaal M."/>
            <person name="Henke P."/>
            <person name="Tank M."/>
            <person name="Sproer C."/>
            <person name="Bunk B."/>
            <person name="Overmann J."/>
        </authorList>
    </citation>
    <scope>NUCLEOTIDE SEQUENCE [LARGE SCALE GENOMIC DNA]</scope>
    <source>
        <strain evidence="2 3">DSM 6702</strain>
    </source>
</reference>
<gene>
    <name evidence="2" type="ORF">Thiowin_01962</name>
</gene>
<feature type="transmembrane region" description="Helical" evidence="1">
    <location>
        <begin position="12"/>
        <end position="34"/>
    </location>
</feature>
<evidence type="ECO:0000256" key="1">
    <source>
        <dbReference type="SAM" id="Phobius"/>
    </source>
</evidence>
<name>A0ABZ0S8Y1_9GAMM</name>
<evidence type="ECO:0000313" key="3">
    <source>
        <dbReference type="Proteomes" id="UP001432180"/>
    </source>
</evidence>
<keyword evidence="1" id="KW-0812">Transmembrane</keyword>
<organism evidence="2 3">
    <name type="scientific">Thiorhodovibrio winogradskyi</name>
    <dbReference type="NCBI Taxonomy" id="77007"/>
    <lineage>
        <taxon>Bacteria</taxon>
        <taxon>Pseudomonadati</taxon>
        <taxon>Pseudomonadota</taxon>
        <taxon>Gammaproteobacteria</taxon>
        <taxon>Chromatiales</taxon>
        <taxon>Chromatiaceae</taxon>
        <taxon>Thiorhodovibrio</taxon>
    </lineage>
</organism>
<keyword evidence="1" id="KW-1133">Transmembrane helix</keyword>
<protein>
    <submittedName>
        <fullName evidence="2">Uncharacterized protein</fullName>
    </submittedName>
</protein>
<evidence type="ECO:0000313" key="2">
    <source>
        <dbReference type="EMBL" id="WPL16980.1"/>
    </source>
</evidence>
<proteinExistence type="predicted"/>
<dbReference type="EMBL" id="CP121472">
    <property type="protein sequence ID" value="WPL16980.1"/>
    <property type="molecule type" value="Genomic_DNA"/>
</dbReference>
<sequence>MVVQVDQLKAAGMLVIMAITAVSVGGVKLIYALAAQKLVAMIQDARPRTGVRRGAGALRTTPNPIRLVLPRMPNR</sequence>
<dbReference type="Proteomes" id="UP001432180">
    <property type="component" value="Chromosome"/>
</dbReference>
<accession>A0ABZ0S8Y1</accession>
<keyword evidence="1" id="KW-0472">Membrane</keyword>